<gene>
    <name evidence="1" type="ORF">SAMN05661044_01723</name>
</gene>
<keyword evidence="2" id="KW-1185">Reference proteome</keyword>
<dbReference type="Proteomes" id="UP000199421">
    <property type="component" value="Unassembled WGS sequence"/>
</dbReference>
<dbReference type="OrthoDB" id="9805817at2"/>
<name>A0A1H7LNA4_OLID1</name>
<dbReference type="AlphaFoldDB" id="A0A1H7LNA4"/>
<evidence type="ECO:0000313" key="2">
    <source>
        <dbReference type="Proteomes" id="UP000199421"/>
    </source>
</evidence>
<accession>A0A1H7LNA4</accession>
<organism evidence="1 2">
    <name type="scientific">Olivibacter domesticus</name>
    <name type="common">Pseudosphingobacterium domesticum</name>
    <dbReference type="NCBI Taxonomy" id="407022"/>
    <lineage>
        <taxon>Bacteria</taxon>
        <taxon>Pseudomonadati</taxon>
        <taxon>Bacteroidota</taxon>
        <taxon>Sphingobacteriia</taxon>
        <taxon>Sphingobacteriales</taxon>
        <taxon>Sphingobacteriaceae</taxon>
        <taxon>Olivibacter</taxon>
    </lineage>
</organism>
<evidence type="ECO:0000313" key="1">
    <source>
        <dbReference type="EMBL" id="SEL00472.1"/>
    </source>
</evidence>
<reference evidence="2" key="1">
    <citation type="submission" date="2016-10" db="EMBL/GenBank/DDBJ databases">
        <authorList>
            <person name="Varghese N."/>
            <person name="Submissions S."/>
        </authorList>
    </citation>
    <scope>NUCLEOTIDE SEQUENCE [LARGE SCALE GENOMIC DNA]</scope>
    <source>
        <strain evidence="2">DSM 18733</strain>
    </source>
</reference>
<dbReference type="EMBL" id="FOAF01000001">
    <property type="protein sequence ID" value="SEL00472.1"/>
    <property type="molecule type" value="Genomic_DNA"/>
</dbReference>
<dbReference type="InterPro" id="IPR025350">
    <property type="entry name" value="DUF4254"/>
</dbReference>
<sequence>MISEQANKIFDQAITDYHVHNLIDAQLKNPYSKHSLEHLLYLKCWIDTVQWHMEDEVRDPSIDPVKGLLWKRRIDQSNQERTDTVEYIDSYYLDKFKDVGPLPDATINTESPAWAIDRLSILALKIYHMQLEATRLSASPEHRSQCNAKLQVLLEQRADLSGSIDQLLDDISSGKKYMKVYKQMKMYNDPSLNPILYAEDPKV</sequence>
<dbReference type="Pfam" id="PF14063">
    <property type="entry name" value="DUF4254"/>
    <property type="match status" value="1"/>
</dbReference>
<proteinExistence type="predicted"/>
<protein>
    <recommendedName>
        <fullName evidence="3">DUF4254 domain-containing protein</fullName>
    </recommendedName>
</protein>
<dbReference type="RefSeq" id="WP_093322048.1">
    <property type="nucleotide sequence ID" value="NZ_FOAF01000001.1"/>
</dbReference>
<evidence type="ECO:0008006" key="3">
    <source>
        <dbReference type="Google" id="ProtNLM"/>
    </source>
</evidence>
<dbReference type="STRING" id="407022.SAMN05661044_01723"/>